<comment type="subcellular location">
    <subcellularLocation>
        <location evidence="1">Cytoplasm</location>
        <location evidence="1">Cytosol</location>
    </subcellularLocation>
    <subcellularLocation>
        <location evidence="2">Cytoplasmic vesicle</location>
    </subcellularLocation>
    <subcellularLocation>
        <location evidence="3">Lysosome membrane</location>
    </subcellularLocation>
</comment>
<comment type="caution">
    <text evidence="13">The sequence shown here is derived from an EMBL/GenBank/DDBJ whole genome shotgun (WGS) entry which is preliminary data.</text>
</comment>
<dbReference type="GO" id="GO:0032007">
    <property type="term" value="P:negative regulation of TOR signaling"/>
    <property type="evidence" value="ECO:0007669"/>
    <property type="project" value="TreeGrafter"/>
</dbReference>
<accession>A0A834K2N4</accession>
<dbReference type="Proteomes" id="UP000614350">
    <property type="component" value="Unassembled WGS sequence"/>
</dbReference>
<dbReference type="Gene3D" id="1.10.472.80">
    <property type="entry name" value="Ypt/Rab-GAP domain of gyp1p, domain 3"/>
    <property type="match status" value="1"/>
</dbReference>
<dbReference type="Gene3D" id="1.10.8.680">
    <property type="entry name" value="Ypt/Rab-GAP domain of gyp1p, domain 2"/>
    <property type="match status" value="1"/>
</dbReference>
<evidence type="ECO:0000256" key="4">
    <source>
        <dbReference type="ARBA" id="ARBA00015455"/>
    </source>
</evidence>
<organism evidence="13 14">
    <name type="scientific">Vespula vulgaris</name>
    <name type="common">Yellow jacket</name>
    <name type="synonym">Wasp</name>
    <dbReference type="NCBI Taxonomy" id="7454"/>
    <lineage>
        <taxon>Eukaryota</taxon>
        <taxon>Metazoa</taxon>
        <taxon>Ecdysozoa</taxon>
        <taxon>Arthropoda</taxon>
        <taxon>Hexapoda</taxon>
        <taxon>Insecta</taxon>
        <taxon>Pterygota</taxon>
        <taxon>Neoptera</taxon>
        <taxon>Endopterygota</taxon>
        <taxon>Hymenoptera</taxon>
        <taxon>Apocrita</taxon>
        <taxon>Aculeata</taxon>
        <taxon>Vespoidea</taxon>
        <taxon>Vespidae</taxon>
        <taxon>Vespinae</taxon>
        <taxon>Vespula</taxon>
    </lineage>
</organism>
<reference evidence="13" key="1">
    <citation type="journal article" date="2020" name="G3 (Bethesda)">
        <title>High-Quality Assemblies for Three Invasive Social Wasps from the &lt;i&gt;Vespula&lt;/i&gt; Genus.</title>
        <authorList>
            <person name="Harrop T.W.R."/>
            <person name="Guhlin J."/>
            <person name="McLaughlin G.M."/>
            <person name="Permina E."/>
            <person name="Stockwell P."/>
            <person name="Gilligan J."/>
            <person name="Le Lec M.F."/>
            <person name="Gruber M.A.M."/>
            <person name="Quinn O."/>
            <person name="Lovegrove M."/>
            <person name="Duncan E.J."/>
            <person name="Remnant E.J."/>
            <person name="Van Eeckhoven J."/>
            <person name="Graham B."/>
            <person name="Knapp R.A."/>
            <person name="Langford K.W."/>
            <person name="Kronenberg Z."/>
            <person name="Press M.O."/>
            <person name="Eacker S.M."/>
            <person name="Wilson-Rankin E.E."/>
            <person name="Purcell J."/>
            <person name="Lester P.J."/>
            <person name="Dearden P.K."/>
        </authorList>
    </citation>
    <scope>NUCLEOTIDE SEQUENCE</scope>
    <source>
        <strain evidence="13">Marl-1</strain>
    </source>
</reference>
<dbReference type="InterPro" id="IPR039842">
    <property type="entry name" value="TBC1D7"/>
</dbReference>
<comment type="function">
    <text evidence="10">Non-catalytic component of the TSC-TBC complex, a multiprotein complex that acts as a negative regulator of the canonical mTORC1 complex, an evolutionarily conserved central nutrient sensor that stimulates anabolic reactions and macromolecule biosynthesis to promote cellular biomass generation and growth. The TSC-TBC complex acts as a GTPase-activating protein (GAP) for the small GTPase RHEB, a direct activator of the protein kinase activity of mTORC1. In absence of nutrients, the TSC-TBC complex inhibits mTORC1, thereby preventing phosphorylation of ribosomal protein S6 kinase (RPS6KB1 and RPS6KB2) and EIF4EBP1 (4E-BP1) by the mTORC1 signaling. The TSC-TBC complex is inactivated in response to nutrients, relieving inhibition of mTORC1.</text>
</comment>
<keyword evidence="7 11" id="KW-0472">Membrane</keyword>
<evidence type="ECO:0000256" key="8">
    <source>
        <dbReference type="ARBA" id="ARBA00023228"/>
    </source>
</evidence>
<keyword evidence="9" id="KW-0968">Cytoplasmic vesicle</keyword>
<feature type="transmembrane region" description="Helical" evidence="11">
    <location>
        <begin position="234"/>
        <end position="254"/>
    </location>
</feature>
<dbReference type="InterPro" id="IPR000195">
    <property type="entry name" value="Rab-GAP-TBC_dom"/>
</dbReference>
<evidence type="ECO:0000259" key="12">
    <source>
        <dbReference type="PROSITE" id="PS50086"/>
    </source>
</evidence>
<keyword evidence="6" id="KW-0963">Cytoplasm</keyword>
<keyword evidence="8" id="KW-0458">Lysosome</keyword>
<gene>
    <name evidence="13" type="ORF">HZH66_006910</name>
</gene>
<sequence>MTDERNFRSSYYEKVGFRSVEEKRSLEILLKEHPFDKMKLKQFCLRFTVPAIYRNLIWKILLDVIPVYIESHEFIMKQRKAEFEDLLKALKVTKFMEDNTKPHLMLLTMWLLRTRRTKIDMSTQLESSLYRAMSRMAEALWHIIDTDSGQDKLVDVYWILCGLLNQVQKFHAEVGRLQECTCTLLEREDPELSKHLARIEALHNLPFDMWFYSCFAGTICNGSIAKIWDKITVGAYKILVFVAVIMLTTLRRVLLRTDSIDSVLNTINNITEKMSELIVNKAIESWQQSGSTLTSISQNTVNITQST</sequence>
<evidence type="ECO:0000256" key="6">
    <source>
        <dbReference type="ARBA" id="ARBA00022490"/>
    </source>
</evidence>
<feature type="domain" description="Rab-GAP TBC" evidence="12">
    <location>
        <begin position="48"/>
        <end position="235"/>
    </location>
</feature>
<evidence type="ECO:0000256" key="5">
    <source>
        <dbReference type="ARBA" id="ARBA00022468"/>
    </source>
</evidence>
<evidence type="ECO:0000256" key="9">
    <source>
        <dbReference type="ARBA" id="ARBA00023329"/>
    </source>
</evidence>
<dbReference type="PANTHER" id="PTHR13530:SF3">
    <property type="entry name" value="TBC1 DOMAIN FAMILY MEMBER 7"/>
    <property type="match status" value="1"/>
</dbReference>
<protein>
    <recommendedName>
        <fullName evidence="4">TBC1 domain family member 7</fullName>
    </recommendedName>
</protein>
<evidence type="ECO:0000256" key="7">
    <source>
        <dbReference type="ARBA" id="ARBA00023136"/>
    </source>
</evidence>
<dbReference type="PANTHER" id="PTHR13530">
    <property type="entry name" value="TBC1 DOMAIN FAMILY MEMBER 7"/>
    <property type="match status" value="1"/>
</dbReference>
<evidence type="ECO:0000256" key="3">
    <source>
        <dbReference type="ARBA" id="ARBA00004656"/>
    </source>
</evidence>
<dbReference type="SUPFAM" id="SSF47923">
    <property type="entry name" value="Ypt/Rab-GAP domain of gyp1p"/>
    <property type="match status" value="2"/>
</dbReference>
<keyword evidence="11" id="KW-0812">Transmembrane</keyword>
<evidence type="ECO:0000256" key="10">
    <source>
        <dbReference type="ARBA" id="ARBA00046045"/>
    </source>
</evidence>
<dbReference type="GO" id="GO:0005829">
    <property type="term" value="C:cytosol"/>
    <property type="evidence" value="ECO:0007669"/>
    <property type="project" value="UniProtKB-SubCell"/>
</dbReference>
<dbReference type="Pfam" id="PF00566">
    <property type="entry name" value="RabGAP-TBC"/>
    <property type="match status" value="1"/>
</dbReference>
<evidence type="ECO:0000313" key="13">
    <source>
        <dbReference type="EMBL" id="KAF7399013.1"/>
    </source>
</evidence>
<keyword evidence="14" id="KW-1185">Reference proteome</keyword>
<keyword evidence="11" id="KW-1133">Transmembrane helix</keyword>
<dbReference type="Gene3D" id="1.10.10.750">
    <property type="entry name" value="Ypt/Rab-GAP domain of gyp1p, domain 1"/>
    <property type="match status" value="1"/>
</dbReference>
<dbReference type="PROSITE" id="PS50086">
    <property type="entry name" value="TBC_RABGAP"/>
    <property type="match status" value="1"/>
</dbReference>
<dbReference type="GO" id="GO:0005765">
    <property type="term" value="C:lysosomal membrane"/>
    <property type="evidence" value="ECO:0007669"/>
    <property type="project" value="UniProtKB-SubCell"/>
</dbReference>
<dbReference type="GO" id="GO:0005096">
    <property type="term" value="F:GTPase activator activity"/>
    <property type="evidence" value="ECO:0007669"/>
    <property type="project" value="UniProtKB-KW"/>
</dbReference>
<evidence type="ECO:0000313" key="14">
    <source>
        <dbReference type="Proteomes" id="UP000614350"/>
    </source>
</evidence>
<dbReference type="AlphaFoldDB" id="A0A834K2N4"/>
<dbReference type="GO" id="GO:0031410">
    <property type="term" value="C:cytoplasmic vesicle"/>
    <property type="evidence" value="ECO:0007669"/>
    <property type="project" value="UniProtKB-SubCell"/>
</dbReference>
<evidence type="ECO:0000256" key="11">
    <source>
        <dbReference type="SAM" id="Phobius"/>
    </source>
</evidence>
<proteinExistence type="predicted"/>
<dbReference type="EMBL" id="JACSEA010000006">
    <property type="protein sequence ID" value="KAF7399013.1"/>
    <property type="molecule type" value="Genomic_DNA"/>
</dbReference>
<dbReference type="InterPro" id="IPR043039">
    <property type="entry name" value="TBC1D7_dom2"/>
</dbReference>
<keyword evidence="5" id="KW-0343">GTPase activation</keyword>
<evidence type="ECO:0000256" key="2">
    <source>
        <dbReference type="ARBA" id="ARBA00004541"/>
    </source>
</evidence>
<evidence type="ECO:0000256" key="1">
    <source>
        <dbReference type="ARBA" id="ARBA00004514"/>
    </source>
</evidence>
<dbReference type="InterPro" id="IPR035969">
    <property type="entry name" value="Rab-GAP_TBC_sf"/>
</dbReference>
<name>A0A834K2N4_VESVU</name>